<evidence type="ECO:0000259" key="6">
    <source>
        <dbReference type="Pfam" id="PF16912"/>
    </source>
</evidence>
<dbReference type="GO" id="GO:0016491">
    <property type="term" value="F:oxidoreductase activity"/>
    <property type="evidence" value="ECO:0007669"/>
    <property type="project" value="UniProtKB-KW"/>
</dbReference>
<dbReference type="InterPro" id="IPR011032">
    <property type="entry name" value="GroES-like_sf"/>
</dbReference>
<dbReference type="InterPro" id="IPR031640">
    <property type="entry name" value="Glu_dehyd_C"/>
</dbReference>
<dbReference type="SUPFAM" id="SSF50129">
    <property type="entry name" value="GroES-like"/>
    <property type="match status" value="1"/>
</dbReference>
<keyword evidence="4" id="KW-0560">Oxidoreductase</keyword>
<dbReference type="Pfam" id="PF08240">
    <property type="entry name" value="ADH_N"/>
    <property type="match status" value="1"/>
</dbReference>
<dbReference type="GO" id="GO:0046872">
    <property type="term" value="F:metal ion binding"/>
    <property type="evidence" value="ECO:0007669"/>
    <property type="project" value="UniProtKB-KW"/>
</dbReference>
<sequence length="309" mass="31659">MKAVRVIDGTPTIVDAPAPTGDGVLVDVVSASICGSDLHLIDNGLAEGRILGHELAGRTPDGRAVAVEPVGRCGHCNNCEDGYANHCDSMVAFGIFDDGGMAEQLMVPATCLHPLPIGVDLSTASIIEPLAVAVHGLHRSGASVGDRVAVVGAGPIGLALVAVCHAEGLVPDVSARHDHQRAAVERLGGSVGTTGGYDVVLDAVGTTESLAEAVRACRPEGRVGLVGTLWTPAIIDVGLCLKEVEIVPSTMYCSKGALSDFERAAGILAAEPSIASTMLTHRFPLDAAHEAFDAARDRSGGAIKVLFEV</sequence>
<feature type="domain" description="Glucose dehydrogenase C-terminal" evidence="6">
    <location>
        <begin position="145"/>
        <end position="297"/>
    </location>
</feature>
<dbReference type="Gene3D" id="3.90.180.10">
    <property type="entry name" value="Medium-chain alcohol dehydrogenases, catalytic domain"/>
    <property type="match status" value="1"/>
</dbReference>
<keyword evidence="2" id="KW-0479">Metal-binding</keyword>
<evidence type="ECO:0000313" key="7">
    <source>
        <dbReference type="EMBL" id="MBK9295717.1"/>
    </source>
</evidence>
<keyword evidence="3" id="KW-0862">Zinc</keyword>
<name>A0A936NAX6_9ACTN</name>
<dbReference type="InterPro" id="IPR013154">
    <property type="entry name" value="ADH-like_N"/>
</dbReference>
<dbReference type="PANTHER" id="PTHR43401:SF2">
    <property type="entry name" value="L-THREONINE 3-DEHYDROGENASE"/>
    <property type="match status" value="1"/>
</dbReference>
<dbReference type="AlphaFoldDB" id="A0A936NAX6"/>
<dbReference type="PANTHER" id="PTHR43401">
    <property type="entry name" value="L-THREONINE 3-DEHYDROGENASE"/>
    <property type="match status" value="1"/>
</dbReference>
<comment type="caution">
    <text evidence="7">The sequence shown here is derived from an EMBL/GenBank/DDBJ whole genome shotgun (WGS) entry which is preliminary data.</text>
</comment>
<evidence type="ECO:0000256" key="4">
    <source>
        <dbReference type="ARBA" id="ARBA00023002"/>
    </source>
</evidence>
<dbReference type="Pfam" id="PF16912">
    <property type="entry name" value="Glu_dehyd_C"/>
    <property type="match status" value="1"/>
</dbReference>
<gene>
    <name evidence="7" type="ORF">IPN02_02330</name>
</gene>
<dbReference type="Gene3D" id="3.40.50.720">
    <property type="entry name" value="NAD(P)-binding Rossmann-like Domain"/>
    <property type="match status" value="1"/>
</dbReference>
<organism evidence="7 8">
    <name type="scientific">Candidatus Neomicrothrix subdominans</name>
    <dbReference type="NCBI Taxonomy" id="2954438"/>
    <lineage>
        <taxon>Bacteria</taxon>
        <taxon>Bacillati</taxon>
        <taxon>Actinomycetota</taxon>
        <taxon>Acidimicrobiia</taxon>
        <taxon>Acidimicrobiales</taxon>
        <taxon>Microthrixaceae</taxon>
        <taxon>Candidatus Neomicrothrix</taxon>
    </lineage>
</organism>
<evidence type="ECO:0000256" key="3">
    <source>
        <dbReference type="ARBA" id="ARBA00022833"/>
    </source>
</evidence>
<feature type="domain" description="Alcohol dehydrogenase-like N-terminal" evidence="5">
    <location>
        <begin position="22"/>
        <end position="116"/>
    </location>
</feature>
<dbReference type="InterPro" id="IPR050129">
    <property type="entry name" value="Zn_alcohol_dh"/>
</dbReference>
<dbReference type="SUPFAM" id="SSF51735">
    <property type="entry name" value="NAD(P)-binding Rossmann-fold domains"/>
    <property type="match status" value="1"/>
</dbReference>
<dbReference type="EMBL" id="JADJZA010000001">
    <property type="protein sequence ID" value="MBK9295717.1"/>
    <property type="molecule type" value="Genomic_DNA"/>
</dbReference>
<evidence type="ECO:0000256" key="2">
    <source>
        <dbReference type="ARBA" id="ARBA00022723"/>
    </source>
</evidence>
<dbReference type="InterPro" id="IPR036291">
    <property type="entry name" value="NAD(P)-bd_dom_sf"/>
</dbReference>
<dbReference type="Proteomes" id="UP000727993">
    <property type="component" value="Unassembled WGS sequence"/>
</dbReference>
<proteinExistence type="predicted"/>
<reference evidence="7 8" key="1">
    <citation type="submission" date="2020-10" db="EMBL/GenBank/DDBJ databases">
        <title>Connecting structure to function with the recovery of over 1000 high-quality activated sludge metagenome-assembled genomes encoding full-length rRNA genes using long-read sequencing.</title>
        <authorList>
            <person name="Singleton C.M."/>
            <person name="Petriglieri F."/>
            <person name="Kristensen J.M."/>
            <person name="Kirkegaard R.H."/>
            <person name="Michaelsen T.Y."/>
            <person name="Andersen M.H."/>
            <person name="Karst S.M."/>
            <person name="Dueholm M.S."/>
            <person name="Nielsen P.H."/>
            <person name="Albertsen M."/>
        </authorList>
    </citation>
    <scope>NUCLEOTIDE SEQUENCE [LARGE SCALE GENOMIC DNA]</scope>
    <source>
        <strain evidence="7">Lyne_18-Q3-R50-59_MAXAC.006</strain>
    </source>
</reference>
<accession>A0A936NAX6</accession>
<evidence type="ECO:0000259" key="5">
    <source>
        <dbReference type="Pfam" id="PF08240"/>
    </source>
</evidence>
<evidence type="ECO:0000256" key="1">
    <source>
        <dbReference type="ARBA" id="ARBA00001947"/>
    </source>
</evidence>
<protein>
    <submittedName>
        <fullName evidence="7">Alcohol dehydrogenase catalytic domain-containing protein</fullName>
    </submittedName>
</protein>
<evidence type="ECO:0000313" key="8">
    <source>
        <dbReference type="Proteomes" id="UP000727993"/>
    </source>
</evidence>
<comment type="cofactor">
    <cofactor evidence="1">
        <name>Zn(2+)</name>
        <dbReference type="ChEBI" id="CHEBI:29105"/>
    </cofactor>
</comment>